<evidence type="ECO:0000313" key="3">
    <source>
        <dbReference type="Proteomes" id="UP000175893"/>
    </source>
</evidence>
<reference evidence="2 3" key="1">
    <citation type="submission" date="2016-06" db="EMBL/GenBank/DDBJ databases">
        <title>Complete genome sequence of Edwardsiella hoshinae ATCC 35051.</title>
        <authorList>
            <person name="Reichley S.R."/>
            <person name="Waldbieser G.C."/>
            <person name="Lawrence M.L."/>
            <person name="Griffin M.J."/>
        </authorList>
    </citation>
    <scope>NUCLEOTIDE SEQUENCE [LARGE SCALE GENOMIC DNA]</scope>
    <source>
        <strain evidence="2 3">ATCC 35051</strain>
    </source>
</reference>
<protein>
    <submittedName>
        <fullName evidence="2">Uncharacterized protein</fullName>
    </submittedName>
</protein>
<proteinExistence type="predicted"/>
<dbReference type="Proteomes" id="UP000175893">
    <property type="component" value="Chromosome"/>
</dbReference>
<evidence type="ECO:0000256" key="1">
    <source>
        <dbReference type="SAM" id="Phobius"/>
    </source>
</evidence>
<dbReference type="RefSeq" id="WP_070244517.1">
    <property type="nucleotide sequence ID" value="NZ_CP016043.1"/>
</dbReference>
<feature type="transmembrane region" description="Helical" evidence="1">
    <location>
        <begin position="57"/>
        <end position="74"/>
    </location>
</feature>
<keyword evidence="1" id="KW-1133">Transmembrane helix</keyword>
<sequence>MGKINIKDLVKLIFLCICIMYLAVALAYLMASIIVYIKIDVFDFYWKEAFSDAFKKGVVGGSILGFGIWVKAKLQEYKNKKGLE</sequence>
<gene>
    <name evidence="2" type="ORF">A9798_02570</name>
</gene>
<dbReference type="EMBL" id="CP016043">
    <property type="protein sequence ID" value="AOV95946.1"/>
    <property type="molecule type" value="Genomic_DNA"/>
</dbReference>
<accession>A0ABM6EGI7</accession>
<keyword evidence="1" id="KW-0472">Membrane</keyword>
<keyword evidence="1" id="KW-0812">Transmembrane</keyword>
<organism evidence="2 3">
    <name type="scientific">Edwardsiella hoshinae</name>
    <dbReference type="NCBI Taxonomy" id="93378"/>
    <lineage>
        <taxon>Bacteria</taxon>
        <taxon>Pseudomonadati</taxon>
        <taxon>Pseudomonadota</taxon>
        <taxon>Gammaproteobacteria</taxon>
        <taxon>Enterobacterales</taxon>
        <taxon>Hafniaceae</taxon>
        <taxon>Edwardsiella</taxon>
    </lineage>
</organism>
<feature type="transmembrane region" description="Helical" evidence="1">
    <location>
        <begin position="12"/>
        <end position="37"/>
    </location>
</feature>
<evidence type="ECO:0000313" key="2">
    <source>
        <dbReference type="EMBL" id="AOV95946.1"/>
    </source>
</evidence>
<name>A0ABM6EGI7_9GAMM</name>
<keyword evidence="3" id="KW-1185">Reference proteome</keyword>